<name>A0A1V4HN73_9BACL</name>
<proteinExistence type="predicted"/>
<dbReference type="OrthoDB" id="2624834at2"/>
<dbReference type="EMBL" id="MBTG01000007">
    <property type="protein sequence ID" value="OPH59275.1"/>
    <property type="molecule type" value="Genomic_DNA"/>
</dbReference>
<gene>
    <name evidence="2" type="ORF">BC351_20375</name>
</gene>
<accession>A0A1V4HN73</accession>
<evidence type="ECO:0000256" key="1">
    <source>
        <dbReference type="SAM" id="Phobius"/>
    </source>
</evidence>
<keyword evidence="3" id="KW-1185">Reference proteome</keyword>
<dbReference type="Proteomes" id="UP000190626">
    <property type="component" value="Unassembled WGS sequence"/>
</dbReference>
<dbReference type="RefSeq" id="WP_079410754.1">
    <property type="nucleotide sequence ID" value="NZ_MBTG01000007.1"/>
</dbReference>
<sequence>MNQIIPANRKFMAYWLFNLILGIPTPHVLIYTIFGFYGFMARPAAQERYMAIAALCIYVLVWVVGNYIVLRKEDRGTKLGMLVLSLLPLTVSAYISFKIIAVLSS</sequence>
<organism evidence="2 3">
    <name type="scientific">Paenibacillus ferrarius</name>
    <dbReference type="NCBI Taxonomy" id="1469647"/>
    <lineage>
        <taxon>Bacteria</taxon>
        <taxon>Bacillati</taxon>
        <taxon>Bacillota</taxon>
        <taxon>Bacilli</taxon>
        <taxon>Bacillales</taxon>
        <taxon>Paenibacillaceae</taxon>
        <taxon>Paenibacillus</taxon>
    </lineage>
</organism>
<keyword evidence="1" id="KW-0472">Membrane</keyword>
<evidence type="ECO:0000313" key="2">
    <source>
        <dbReference type="EMBL" id="OPH59275.1"/>
    </source>
</evidence>
<feature type="transmembrane region" description="Helical" evidence="1">
    <location>
        <begin position="49"/>
        <end position="70"/>
    </location>
</feature>
<reference evidence="3" key="1">
    <citation type="submission" date="2016-07" db="EMBL/GenBank/DDBJ databases">
        <authorList>
            <person name="Florea S."/>
            <person name="Webb J.S."/>
            <person name="Jaromczyk J."/>
            <person name="Schardl C.L."/>
        </authorList>
    </citation>
    <scope>NUCLEOTIDE SEQUENCE [LARGE SCALE GENOMIC DNA]</scope>
    <source>
        <strain evidence="3">CY1</strain>
    </source>
</reference>
<keyword evidence="1" id="KW-1133">Transmembrane helix</keyword>
<dbReference type="STRING" id="1469647.BC351_20375"/>
<dbReference type="AlphaFoldDB" id="A0A1V4HN73"/>
<evidence type="ECO:0000313" key="3">
    <source>
        <dbReference type="Proteomes" id="UP000190626"/>
    </source>
</evidence>
<feature type="transmembrane region" description="Helical" evidence="1">
    <location>
        <begin position="12"/>
        <end position="37"/>
    </location>
</feature>
<feature type="transmembrane region" description="Helical" evidence="1">
    <location>
        <begin position="82"/>
        <end position="103"/>
    </location>
</feature>
<keyword evidence="1" id="KW-0812">Transmembrane</keyword>
<comment type="caution">
    <text evidence="2">The sequence shown here is derived from an EMBL/GenBank/DDBJ whole genome shotgun (WGS) entry which is preliminary data.</text>
</comment>
<protein>
    <submittedName>
        <fullName evidence="2">Uncharacterized protein</fullName>
    </submittedName>
</protein>